<evidence type="ECO:0000313" key="2">
    <source>
        <dbReference type="EMBL" id="CUH44707.1"/>
    </source>
</evidence>
<feature type="region of interest" description="Disordered" evidence="1">
    <location>
        <begin position="1"/>
        <end position="20"/>
    </location>
</feature>
<dbReference type="Proteomes" id="UP000050786">
    <property type="component" value="Unassembled WGS sequence"/>
</dbReference>
<gene>
    <name evidence="2" type="ORF">RUM4293_03613</name>
</gene>
<evidence type="ECO:0000313" key="3">
    <source>
        <dbReference type="Proteomes" id="UP000050786"/>
    </source>
</evidence>
<name>A0A0P1ESQ7_9RHOB</name>
<protein>
    <submittedName>
        <fullName evidence="2">Uncharacterized protein</fullName>
    </submittedName>
</protein>
<organism evidence="2 3">
    <name type="scientific">Ruegeria atlantica</name>
    <dbReference type="NCBI Taxonomy" id="81569"/>
    <lineage>
        <taxon>Bacteria</taxon>
        <taxon>Pseudomonadati</taxon>
        <taxon>Pseudomonadota</taxon>
        <taxon>Alphaproteobacteria</taxon>
        <taxon>Rhodobacterales</taxon>
        <taxon>Roseobacteraceae</taxon>
        <taxon>Ruegeria</taxon>
    </lineage>
</organism>
<dbReference type="EMBL" id="CYPS01000057">
    <property type="protein sequence ID" value="CUH44707.1"/>
    <property type="molecule type" value="Genomic_DNA"/>
</dbReference>
<dbReference type="AlphaFoldDB" id="A0A0P1ESQ7"/>
<proteinExistence type="predicted"/>
<keyword evidence="3" id="KW-1185">Reference proteome</keyword>
<evidence type="ECO:0000256" key="1">
    <source>
        <dbReference type="SAM" id="MobiDB-lite"/>
    </source>
</evidence>
<accession>A0A0P1ESQ7</accession>
<sequence>MQPSEGIQASPDHVVRQTVSRSVGDEQVSAKFALSPQKSASSVQRNFTLHWIVDFQITISCCNHHRSKPVQTPVFW</sequence>
<reference evidence="3" key="1">
    <citation type="submission" date="2015-09" db="EMBL/GenBank/DDBJ databases">
        <authorList>
            <person name="Rodrigo-Torres L."/>
            <person name="Arahal D.R."/>
        </authorList>
    </citation>
    <scope>NUCLEOTIDE SEQUENCE [LARGE SCALE GENOMIC DNA]</scope>
    <source>
        <strain evidence="3">CECT 4293</strain>
    </source>
</reference>